<keyword evidence="1" id="KW-1133">Transmembrane helix</keyword>
<reference evidence="2 3" key="1">
    <citation type="submission" date="2009-04" db="EMBL/GenBank/DDBJ databases">
        <authorList>
            <person name="Qin X."/>
            <person name="Bachman B."/>
            <person name="Battles P."/>
            <person name="Bell A."/>
            <person name="Bess C."/>
            <person name="Bickham C."/>
            <person name="Chaboub L."/>
            <person name="Chen D."/>
            <person name="Coyle M."/>
            <person name="Deiros D.R."/>
            <person name="Dinh H."/>
            <person name="Forbes L."/>
            <person name="Fowler G."/>
            <person name="Francisco L."/>
            <person name="Fu Q."/>
            <person name="Gubbala S."/>
            <person name="Hale W."/>
            <person name="Han Y."/>
            <person name="Hemphill L."/>
            <person name="Highlander S.K."/>
            <person name="Hirani K."/>
            <person name="Hogues M."/>
            <person name="Jackson L."/>
            <person name="Jakkamsetti A."/>
            <person name="Javaid M."/>
            <person name="Jiang H."/>
            <person name="Korchina V."/>
            <person name="Kovar C."/>
            <person name="Lara F."/>
            <person name="Lee S."/>
            <person name="Mata R."/>
            <person name="Mathew T."/>
            <person name="Moen C."/>
            <person name="Morales K."/>
            <person name="Munidasa M."/>
            <person name="Nazareth L."/>
            <person name="Ngo R."/>
            <person name="Nguyen L."/>
            <person name="Okwuonu G."/>
            <person name="Ongeri F."/>
            <person name="Patil S."/>
            <person name="Petrosino J."/>
            <person name="Pham C."/>
            <person name="Pham P."/>
            <person name="Pu L.-L."/>
            <person name="Puazo M."/>
            <person name="Raj R."/>
            <person name="Reid J."/>
            <person name="Rouhana J."/>
            <person name="Saada N."/>
            <person name="Shang Y."/>
            <person name="Simmons D."/>
            <person name="Thornton R."/>
            <person name="Warren J."/>
            <person name="Weissenberger G."/>
            <person name="Zhang J."/>
            <person name="Zhang L."/>
            <person name="Zhou C."/>
            <person name="Zhu D."/>
            <person name="Muzny D."/>
            <person name="Worley K."/>
            <person name="Gibbs R."/>
        </authorList>
    </citation>
    <scope>NUCLEOTIDE SEQUENCE [LARGE SCALE GENOMIC DNA]</scope>
    <source>
        <strain evidence="2 3">ATCC 33313</strain>
    </source>
</reference>
<evidence type="ECO:0000313" key="2">
    <source>
        <dbReference type="EMBL" id="EER74321.1"/>
    </source>
</evidence>
<dbReference type="Proteomes" id="UP000004528">
    <property type="component" value="Unassembled WGS sequence"/>
</dbReference>
<keyword evidence="1" id="KW-0812">Transmembrane</keyword>
<dbReference type="STRING" id="585506.HMPREF0877_1480"/>
<sequence length="77" mass="8926">MIPVTWLIKQVMLQYICKQKALCYQHEAWATSTVAVKFEFKTALLVKAKGGFLFVLLLVVIVDIRQQCQQKAPEQYH</sequence>
<proteinExistence type="predicted"/>
<organism evidence="2 3">
    <name type="scientific">Weissella paramesenteroides ATCC 33313</name>
    <dbReference type="NCBI Taxonomy" id="585506"/>
    <lineage>
        <taxon>Bacteria</taxon>
        <taxon>Bacillati</taxon>
        <taxon>Bacillota</taxon>
        <taxon>Bacilli</taxon>
        <taxon>Lactobacillales</taxon>
        <taxon>Lactobacillaceae</taxon>
        <taxon>Weissella</taxon>
    </lineage>
</organism>
<protein>
    <submittedName>
        <fullName evidence="2">Uncharacterized protein</fullName>
    </submittedName>
</protein>
<dbReference type="AlphaFoldDB" id="C5RBY4"/>
<evidence type="ECO:0000313" key="3">
    <source>
        <dbReference type="Proteomes" id="UP000004528"/>
    </source>
</evidence>
<accession>C5RBY4</accession>
<keyword evidence="3" id="KW-1185">Reference proteome</keyword>
<dbReference type="HOGENOM" id="CLU_2637139_0_0_9"/>
<feature type="transmembrane region" description="Helical" evidence="1">
    <location>
        <begin position="44"/>
        <end position="62"/>
    </location>
</feature>
<comment type="caution">
    <text evidence="2">The sequence shown here is derived from an EMBL/GenBank/DDBJ whole genome shotgun (WGS) entry which is preliminary data.</text>
</comment>
<gene>
    <name evidence="2" type="ORF">HMPREF0877_1480</name>
</gene>
<evidence type="ECO:0000256" key="1">
    <source>
        <dbReference type="SAM" id="Phobius"/>
    </source>
</evidence>
<keyword evidence="1" id="KW-0472">Membrane</keyword>
<dbReference type="EMBL" id="ACKU01000028">
    <property type="protein sequence ID" value="EER74321.1"/>
    <property type="molecule type" value="Genomic_DNA"/>
</dbReference>
<name>C5RBY4_WEIPA</name>